<reference evidence="2 3" key="1">
    <citation type="journal article" date="2014" name="Int. J. Syst. Evol. Microbiol.">
        <title>Complete genome sequence of Corynebacterium casei LMG S-19264T (=DSM 44701T), isolated from a smear-ripened cheese.</title>
        <authorList>
            <consortium name="US DOE Joint Genome Institute (JGI-PGF)"/>
            <person name="Walter F."/>
            <person name="Albersmeier A."/>
            <person name="Kalinowski J."/>
            <person name="Ruckert C."/>
        </authorList>
    </citation>
    <scope>NUCLEOTIDE SEQUENCE [LARGE SCALE GENOMIC DNA]</scope>
    <source>
        <strain evidence="2 3">JCM 4255</strain>
    </source>
</reference>
<accession>A0A7G1NIR0</accession>
<evidence type="ECO:0000313" key="2">
    <source>
        <dbReference type="EMBL" id="BCL21504.1"/>
    </source>
</evidence>
<dbReference type="KEGG" id="stui:GCM10017668_33470"/>
<organism evidence="2 3">
    <name type="scientific">Streptomyces tuirus</name>
    <dbReference type="NCBI Taxonomy" id="68278"/>
    <lineage>
        <taxon>Bacteria</taxon>
        <taxon>Bacillati</taxon>
        <taxon>Actinomycetota</taxon>
        <taxon>Actinomycetes</taxon>
        <taxon>Kitasatosporales</taxon>
        <taxon>Streptomycetaceae</taxon>
        <taxon>Streptomyces</taxon>
    </lineage>
</organism>
<protein>
    <submittedName>
        <fullName evidence="2">Uncharacterized protein</fullName>
    </submittedName>
</protein>
<proteinExistence type="predicted"/>
<evidence type="ECO:0000256" key="1">
    <source>
        <dbReference type="SAM" id="MobiDB-lite"/>
    </source>
</evidence>
<sequence>MLQDPYAVLRALLRAEAARSTPKPHPEPDTRKPQQPPKGARGNRG</sequence>
<dbReference type="EMBL" id="AP023439">
    <property type="protein sequence ID" value="BCL21504.1"/>
    <property type="molecule type" value="Genomic_DNA"/>
</dbReference>
<dbReference type="AlphaFoldDB" id="A0A7G1NIR0"/>
<gene>
    <name evidence="2" type="ORF">GCM10017668_33470</name>
</gene>
<feature type="region of interest" description="Disordered" evidence="1">
    <location>
        <begin position="15"/>
        <end position="45"/>
    </location>
</feature>
<dbReference type="Proteomes" id="UP000516373">
    <property type="component" value="Chromosome"/>
</dbReference>
<dbReference type="RefSeq" id="WP_190900557.1">
    <property type="nucleotide sequence ID" value="NZ_AP023439.1"/>
</dbReference>
<name>A0A7G1NIR0_9ACTN</name>
<evidence type="ECO:0000313" key="3">
    <source>
        <dbReference type="Proteomes" id="UP000516373"/>
    </source>
</evidence>